<dbReference type="PROSITE" id="PS51318">
    <property type="entry name" value="TAT"/>
    <property type="match status" value="1"/>
</dbReference>
<keyword evidence="6" id="KW-0865">Zymogen</keyword>
<dbReference type="InterPro" id="IPR043504">
    <property type="entry name" value="Peptidase_S1_PA_chymotrypsin"/>
</dbReference>
<dbReference type="InterPro" id="IPR035070">
    <property type="entry name" value="Streptogrisin_prodomain"/>
</dbReference>
<keyword evidence="5" id="KW-0720">Serine protease</keyword>
<evidence type="ECO:0000313" key="11">
    <source>
        <dbReference type="Proteomes" id="UP000763557"/>
    </source>
</evidence>
<evidence type="ECO:0000256" key="2">
    <source>
        <dbReference type="ARBA" id="ARBA00022670"/>
    </source>
</evidence>
<dbReference type="RefSeq" id="WP_173132846.1">
    <property type="nucleotide sequence ID" value="NZ_CBCSGW010000003.1"/>
</dbReference>
<reference evidence="10 11" key="1">
    <citation type="submission" date="2020-01" db="EMBL/GenBank/DDBJ databases">
        <title>Kibdelosporangium persica a novel Actinomycetes from a hot desert in Iran.</title>
        <authorList>
            <person name="Safaei N."/>
            <person name="Zaburannyi N."/>
            <person name="Mueller R."/>
            <person name="Wink J."/>
        </authorList>
    </citation>
    <scope>NUCLEOTIDE SEQUENCE [LARGE SCALE GENOMIC DNA]</scope>
    <source>
        <strain evidence="10 11">4NS15</strain>
    </source>
</reference>
<evidence type="ECO:0000256" key="3">
    <source>
        <dbReference type="ARBA" id="ARBA00022729"/>
    </source>
</evidence>
<evidence type="ECO:0000313" key="10">
    <source>
        <dbReference type="EMBL" id="NRN66587.1"/>
    </source>
</evidence>
<comment type="caution">
    <text evidence="10">The sequence shown here is derived from an EMBL/GenBank/DDBJ whole genome shotgun (WGS) entry which is preliminary data.</text>
</comment>
<dbReference type="GO" id="GO:0008233">
    <property type="term" value="F:peptidase activity"/>
    <property type="evidence" value="ECO:0007669"/>
    <property type="project" value="UniProtKB-KW"/>
</dbReference>
<dbReference type="InterPro" id="IPR009003">
    <property type="entry name" value="Peptidase_S1_PA"/>
</dbReference>
<keyword evidence="2 10" id="KW-0645">Protease</keyword>
<protein>
    <submittedName>
        <fullName evidence="10">Glutamic acid specific protease</fullName>
    </submittedName>
</protein>
<evidence type="ECO:0000256" key="8">
    <source>
        <dbReference type="SAM" id="SignalP"/>
    </source>
</evidence>
<evidence type="ECO:0000259" key="9">
    <source>
        <dbReference type="Pfam" id="PF02983"/>
    </source>
</evidence>
<dbReference type="Gene3D" id="2.40.10.10">
    <property type="entry name" value="Trypsin-like serine proteases"/>
    <property type="match status" value="2"/>
</dbReference>
<evidence type="ECO:0000256" key="5">
    <source>
        <dbReference type="ARBA" id="ARBA00022825"/>
    </source>
</evidence>
<feature type="signal peptide" evidence="8">
    <location>
        <begin position="1"/>
        <end position="35"/>
    </location>
</feature>
<sequence>MRKIVTGRHLVARSAITLVAGVAAAGFLVAPTATAAGIDGYAPEVARAAIAELSAQEGISPEAVVEILRTQDASVRTLDQVTGRLGARTAGGYLDAKGKPVVNVLDAAAAEDVRASGAEAKLVRHSTAALASAQDALESVPAVKHTSIGLDPKTNQVVLSVSDVATGGDLAALLRTADQLGDRVRVERVSGEMRLAIYNGEAITGGGTRCSVGFNTNRGGQNYIVDAGHCTRAVRQWNVGPSQGASFPTNDYGLILNTTGSAPGAVTLWNGSTQRITSHATATVGQRIQKSGSTTRLTSGSVQRLNVTVNYAEGSVHQLIQTNALANPGDSGGCLFSGSVGLGITSGKGSGTSYYQPVGEALAAYGVTLNS</sequence>
<dbReference type="Proteomes" id="UP000763557">
    <property type="component" value="Unassembled WGS sequence"/>
</dbReference>
<dbReference type="SUPFAM" id="SSF50494">
    <property type="entry name" value="Trypsin-like serine proteases"/>
    <property type="match status" value="1"/>
</dbReference>
<evidence type="ECO:0000256" key="4">
    <source>
        <dbReference type="ARBA" id="ARBA00022801"/>
    </source>
</evidence>
<organism evidence="10 11">
    <name type="scientific">Kibdelosporangium persicum</name>
    <dbReference type="NCBI Taxonomy" id="2698649"/>
    <lineage>
        <taxon>Bacteria</taxon>
        <taxon>Bacillati</taxon>
        <taxon>Actinomycetota</taxon>
        <taxon>Actinomycetes</taxon>
        <taxon>Pseudonocardiales</taxon>
        <taxon>Pseudonocardiaceae</taxon>
        <taxon>Kibdelosporangium</taxon>
    </lineage>
</organism>
<keyword evidence="4" id="KW-0378">Hydrolase</keyword>
<dbReference type="InterPro" id="IPR006311">
    <property type="entry name" value="TAT_signal"/>
</dbReference>
<dbReference type="EMBL" id="JAAATY010000010">
    <property type="protein sequence ID" value="NRN66587.1"/>
    <property type="molecule type" value="Genomic_DNA"/>
</dbReference>
<feature type="chain" id="PRO_5045461369" evidence="8">
    <location>
        <begin position="36"/>
        <end position="371"/>
    </location>
</feature>
<accession>A0ABX2F6S2</accession>
<gene>
    <name evidence="10" type="ORF">GC106_38120</name>
</gene>
<dbReference type="InterPro" id="IPR001316">
    <property type="entry name" value="Pept_S1A_streptogrisin"/>
</dbReference>
<dbReference type="Pfam" id="PF02983">
    <property type="entry name" value="Pro_Al_protease"/>
    <property type="match status" value="1"/>
</dbReference>
<keyword evidence="7" id="KW-1015">Disulfide bond</keyword>
<dbReference type="InterPro" id="IPR004236">
    <property type="entry name" value="Pept_S1_alpha_lytic"/>
</dbReference>
<dbReference type="Gene3D" id="3.30.300.50">
    <property type="match status" value="1"/>
</dbReference>
<keyword evidence="3 8" id="KW-0732">Signal</keyword>
<dbReference type="CDD" id="cd21112">
    <property type="entry name" value="alphaLP-like"/>
    <property type="match status" value="1"/>
</dbReference>
<proteinExistence type="inferred from homology"/>
<dbReference type="PRINTS" id="PR00861">
    <property type="entry name" value="ALYTICPTASE"/>
</dbReference>
<feature type="domain" description="Peptidase S1A alpha-lytic prodomain" evidence="9">
    <location>
        <begin position="125"/>
        <end position="179"/>
    </location>
</feature>
<evidence type="ECO:0000256" key="7">
    <source>
        <dbReference type="ARBA" id="ARBA00023157"/>
    </source>
</evidence>
<keyword evidence="11" id="KW-1185">Reference proteome</keyword>
<evidence type="ECO:0000256" key="1">
    <source>
        <dbReference type="ARBA" id="ARBA00007664"/>
    </source>
</evidence>
<dbReference type="PIRSF" id="PIRSF001134">
    <property type="entry name" value="Streptogrisin"/>
    <property type="match status" value="1"/>
</dbReference>
<comment type="similarity">
    <text evidence="1">Belongs to the peptidase S1 family.</text>
</comment>
<name>A0ABX2F6S2_9PSEU</name>
<evidence type="ECO:0000256" key="6">
    <source>
        <dbReference type="ARBA" id="ARBA00023145"/>
    </source>
</evidence>
<dbReference type="GO" id="GO:0006508">
    <property type="term" value="P:proteolysis"/>
    <property type="evidence" value="ECO:0007669"/>
    <property type="project" value="UniProtKB-KW"/>
</dbReference>